<dbReference type="AlphaFoldDB" id="A0A286G534"/>
<dbReference type="SUPFAM" id="SSF63825">
    <property type="entry name" value="YWTD domain"/>
    <property type="match status" value="1"/>
</dbReference>
<feature type="domain" description="SD-repeat containing protein B" evidence="4">
    <location>
        <begin position="618"/>
        <end position="754"/>
    </location>
</feature>
<accession>A0A286G534</accession>
<dbReference type="Gene3D" id="2.60.40.10">
    <property type="entry name" value="Immunoglobulins"/>
    <property type="match status" value="2"/>
</dbReference>
<evidence type="ECO:0000313" key="5">
    <source>
        <dbReference type="EMBL" id="SOD90660.1"/>
    </source>
</evidence>
<name>A0A286G534_9BACT</name>
<dbReference type="InterPro" id="IPR051417">
    <property type="entry name" value="SDr/BOS_complex"/>
</dbReference>
<evidence type="ECO:0000313" key="6">
    <source>
        <dbReference type="Proteomes" id="UP000219452"/>
    </source>
</evidence>
<sequence length="771" mass="81127">MLGYVNEPGSDVSSKLSDKPVRQTFRTTSWLHRPPVQRFMYQLMLFLAITFSSLCAYGQSITGKVFFDGNNNGAFESSNEVGFGGVTVKAYDATNTAVASTVTTLSSSLGSYTLSGLTTGTTYRVEFTLPSGYNDGAQGSGSLSSVQFIKAGSTANLGVYTTGLCDRDKTVRVVAGCAVVDGGEYSVASWNYFDDRKTTIEDETIDPHNDDIKNADVGIPMGMGARSRDKLMFFSTVSAPLAAIFPPAPDGASAIYVANYSGSGNSYVGSKLLTKLSSLSPSINVGNQSPVGSNDNVGEYGLGGVDLTDDGKTLYVVNMGNGKIVKLDVSGVTFGSIPGGGYTNLTVSEITIPTDIATCTNGRFRPSALEVYAGSLYVGGVCDASGSSTASNLRLKILKMDLTTSTWTSLLDYDLSQIEGGTLFYNKWPNVKWKDNFVGDRRGPGEIQPFVNDIAIDDYGSVIIGVSNRKVFSTDSDVEMGYMLRTFRKADGTMAMENNGVAGPLTSNAKDSPSKMPGLNAGSDANMEMISSGPGGDWFLEIARTTSHPFLHTGGIFILPGTKELVSGFADPLDGIVTAGARYIGYDDGVTTYGISLTKVKQFALTGVDAVCETASIEIGNLVWKDTNLNGRQDPDEPALEGVTVTLKDGSGTTLATATTDNNGNYIFSSGSGTSSGSRIYSIAGLSPLSSYKVTIDNAAAQTPLAGLGLTTANIASDGEDNRDSDATLVATNAEITITTKEAGANNHTYDFGFNFACPNGNCFPSIVRKN</sequence>
<comment type="subcellular location">
    <subcellularLocation>
        <location evidence="1">Secreted</location>
    </subcellularLocation>
</comment>
<evidence type="ECO:0000256" key="2">
    <source>
        <dbReference type="ARBA" id="ARBA00022525"/>
    </source>
</evidence>
<proteinExistence type="predicted"/>
<keyword evidence="2" id="KW-0964">Secreted</keyword>
<dbReference type="InterPro" id="IPR013783">
    <property type="entry name" value="Ig-like_fold"/>
</dbReference>
<dbReference type="SUPFAM" id="SSF117074">
    <property type="entry name" value="Hypothetical protein PA1324"/>
    <property type="match status" value="2"/>
</dbReference>
<dbReference type="Proteomes" id="UP000219452">
    <property type="component" value="Unassembled WGS sequence"/>
</dbReference>
<feature type="domain" description="SD-repeat containing protein B" evidence="4">
    <location>
        <begin position="61"/>
        <end position="144"/>
    </location>
</feature>
<evidence type="ECO:0000259" key="4">
    <source>
        <dbReference type="Pfam" id="PF17210"/>
    </source>
</evidence>
<gene>
    <name evidence="5" type="ORF">SAMN06269250_3497</name>
</gene>
<dbReference type="PANTHER" id="PTHR23303">
    <property type="entry name" value="CARBOXYPEPTIDASE REGULATORY REGION-CONTAINING"/>
    <property type="match status" value="1"/>
</dbReference>
<reference evidence="6" key="1">
    <citation type="submission" date="2017-09" db="EMBL/GenBank/DDBJ databases">
        <authorList>
            <person name="Varghese N."/>
            <person name="Submissions S."/>
        </authorList>
    </citation>
    <scope>NUCLEOTIDE SEQUENCE [LARGE SCALE GENOMIC DNA]</scope>
    <source>
        <strain evidence="6">DSM 29961</strain>
    </source>
</reference>
<keyword evidence="6" id="KW-1185">Reference proteome</keyword>
<protein>
    <submittedName>
        <fullName evidence="5">SdrD B-like domain</fullName>
    </submittedName>
</protein>
<dbReference type="InterPro" id="IPR033764">
    <property type="entry name" value="Sdr_B"/>
</dbReference>
<evidence type="ECO:0000256" key="3">
    <source>
        <dbReference type="ARBA" id="ARBA00022729"/>
    </source>
</evidence>
<evidence type="ECO:0000256" key="1">
    <source>
        <dbReference type="ARBA" id="ARBA00004613"/>
    </source>
</evidence>
<organism evidence="5 6">
    <name type="scientific">Spirosoma fluviale</name>
    <dbReference type="NCBI Taxonomy" id="1597977"/>
    <lineage>
        <taxon>Bacteria</taxon>
        <taxon>Pseudomonadati</taxon>
        <taxon>Bacteroidota</taxon>
        <taxon>Cytophagia</taxon>
        <taxon>Cytophagales</taxon>
        <taxon>Cytophagaceae</taxon>
        <taxon>Spirosoma</taxon>
    </lineage>
</organism>
<keyword evidence="3" id="KW-0732">Signal</keyword>
<dbReference type="PANTHER" id="PTHR23303:SF15">
    <property type="entry name" value="COLOSSIN-A"/>
    <property type="match status" value="1"/>
</dbReference>
<dbReference type="Pfam" id="PF17210">
    <property type="entry name" value="SdrD_B"/>
    <property type="match status" value="2"/>
</dbReference>
<dbReference type="EMBL" id="OCNH01000002">
    <property type="protein sequence ID" value="SOD90660.1"/>
    <property type="molecule type" value="Genomic_DNA"/>
</dbReference>
<dbReference type="GO" id="GO:0005576">
    <property type="term" value="C:extracellular region"/>
    <property type="evidence" value="ECO:0007669"/>
    <property type="project" value="UniProtKB-SubCell"/>
</dbReference>